<dbReference type="EMBL" id="CP000050">
    <property type="protein sequence ID" value="AAY50878.1"/>
    <property type="molecule type" value="Genomic_DNA"/>
</dbReference>
<organism evidence="3 4">
    <name type="scientific">Xanthomonas campestris pv. campestris (strain 8004)</name>
    <dbReference type="NCBI Taxonomy" id="314565"/>
    <lineage>
        <taxon>Bacteria</taxon>
        <taxon>Pseudomonadati</taxon>
        <taxon>Pseudomonadota</taxon>
        <taxon>Gammaproteobacteria</taxon>
        <taxon>Lysobacterales</taxon>
        <taxon>Lysobacteraceae</taxon>
        <taxon>Xanthomonas</taxon>
    </lineage>
</organism>
<dbReference type="HOGENOM" id="CLU_2412439_0_0_6"/>
<accession>A0A0H2XDA4</accession>
<gene>
    <name evidence="3" type="ordered locus">XC_3838</name>
</gene>
<evidence type="ECO:0000259" key="2">
    <source>
        <dbReference type="Pfam" id="PF18074"/>
    </source>
</evidence>
<sequence length="92" mass="10087">MHTRQRAMASRCGGGAAQTPAPSPAITPVECYGPMPAPMPRRAGFQRTQLLLSAAQRSALHRVLDAQMPAIHTLPQARRVRWSLDVDPIDLY</sequence>
<evidence type="ECO:0000256" key="1">
    <source>
        <dbReference type="SAM" id="MobiDB-lite"/>
    </source>
</evidence>
<dbReference type="Pfam" id="PF18074">
    <property type="entry name" value="PriA_C"/>
    <property type="match status" value="1"/>
</dbReference>
<feature type="region of interest" description="Disordered" evidence="1">
    <location>
        <begin position="1"/>
        <end position="29"/>
    </location>
</feature>
<evidence type="ECO:0000313" key="4">
    <source>
        <dbReference type="Proteomes" id="UP000000420"/>
    </source>
</evidence>
<dbReference type="Proteomes" id="UP000000420">
    <property type="component" value="Chromosome"/>
</dbReference>
<evidence type="ECO:0000313" key="3">
    <source>
        <dbReference type="EMBL" id="AAY50878.1"/>
    </source>
</evidence>
<reference evidence="3 4" key="1">
    <citation type="journal article" date="2005" name="Genome Res.">
        <title>Comparative and functional genomic analyses of the pathogenicity of phytopathogen Xanthomonas campestris pv. campestris.</title>
        <authorList>
            <person name="Qian W."/>
            <person name="Jia Y."/>
            <person name="Ren S.X."/>
            <person name="He Y.Q."/>
            <person name="Feng J.X."/>
            <person name="Lu L.F."/>
            <person name="Sun Q."/>
            <person name="Ying G."/>
            <person name="Tang D.J."/>
            <person name="Tang H."/>
            <person name="Wu W."/>
            <person name="Hao P."/>
            <person name="Wang L."/>
            <person name="Jiang B.L."/>
            <person name="Zeng S."/>
            <person name="Gu W.Y."/>
            <person name="Lu G."/>
            <person name="Rong L."/>
            <person name="Tian Y."/>
            <person name="Yao Z."/>
            <person name="Fu G."/>
            <person name="Chen B."/>
            <person name="Fang R."/>
            <person name="Qiang B."/>
            <person name="Chen Z."/>
            <person name="Zhao G.P."/>
            <person name="Tang J.L."/>
            <person name="He C."/>
        </authorList>
    </citation>
    <scope>NUCLEOTIDE SEQUENCE [LARGE SCALE GENOMIC DNA]</scope>
    <source>
        <strain evidence="3 4">8004</strain>
    </source>
</reference>
<feature type="domain" description="Primosomal protein N C-terminal" evidence="2">
    <location>
        <begin position="27"/>
        <end position="88"/>
    </location>
</feature>
<dbReference type="KEGG" id="xcb:XC_3838"/>
<protein>
    <recommendedName>
        <fullName evidence="2">Primosomal protein N C-terminal domain-containing protein</fullName>
    </recommendedName>
</protein>
<dbReference type="InterPro" id="IPR041236">
    <property type="entry name" value="PriA_C"/>
</dbReference>
<name>A0A0H2XDA4_XANC8</name>
<proteinExistence type="predicted"/>
<dbReference type="AlphaFoldDB" id="A0A0H2XDA4"/>